<dbReference type="Proteomes" id="UP001202117">
    <property type="component" value="Unassembled WGS sequence"/>
</dbReference>
<evidence type="ECO:0000313" key="1">
    <source>
        <dbReference type="EMBL" id="MCH4563143.1"/>
    </source>
</evidence>
<dbReference type="EMBL" id="JAKVPY010000008">
    <property type="protein sequence ID" value="MCH4563143.1"/>
    <property type="molecule type" value="Genomic_DNA"/>
</dbReference>
<comment type="caution">
    <text evidence="1">The sequence shown here is derived from an EMBL/GenBank/DDBJ whole genome shotgun (WGS) entry which is preliminary data.</text>
</comment>
<gene>
    <name evidence="1" type="ORF">MKP05_08370</name>
</gene>
<sequence length="55" mass="6954">MLRHYLTSRLAAWRRQAQRHRSRRRLQYLDRHLLDDIGIDRRTAEREARKPFWKP</sequence>
<name>A0ABS9RTF4_9GAMM</name>
<evidence type="ECO:0000313" key="2">
    <source>
        <dbReference type="Proteomes" id="UP001202117"/>
    </source>
</evidence>
<reference evidence="1 2" key="1">
    <citation type="submission" date="2022-02" db="EMBL/GenBank/DDBJ databases">
        <title>Halomonas fukangensis sp. nov., a halophilic bacterium isolated from a bulk soil of Kalidium foliatum at Fukang.</title>
        <authorList>
            <person name="Huang Y."/>
        </authorList>
    </citation>
    <scope>NUCLEOTIDE SEQUENCE [LARGE SCALE GENOMIC DNA]</scope>
    <source>
        <strain evidence="1 2">EGI 63088</strain>
    </source>
</reference>
<proteinExistence type="predicted"/>
<dbReference type="RefSeq" id="WP_240567893.1">
    <property type="nucleotide sequence ID" value="NZ_JAKVPY010000008.1"/>
</dbReference>
<keyword evidence="2" id="KW-1185">Reference proteome</keyword>
<accession>A0ABS9RTF4</accession>
<organism evidence="1 2">
    <name type="scientific">Halomonas flagellata</name>
    <dbReference type="NCBI Taxonomy" id="2920385"/>
    <lineage>
        <taxon>Bacteria</taxon>
        <taxon>Pseudomonadati</taxon>
        <taxon>Pseudomonadota</taxon>
        <taxon>Gammaproteobacteria</taxon>
        <taxon>Oceanospirillales</taxon>
        <taxon>Halomonadaceae</taxon>
        <taxon>Halomonas</taxon>
    </lineage>
</organism>
<protein>
    <submittedName>
        <fullName evidence="1">DUF1127 domain-containing protein</fullName>
    </submittedName>
</protein>